<dbReference type="PANTHER" id="PTHR16128:SF5">
    <property type="entry name" value="FAD_NAD(P)-BINDING OXIDOREDUCTASE FAMILY PROTEIN"/>
    <property type="match status" value="1"/>
</dbReference>
<reference evidence="1 2" key="1">
    <citation type="submission" date="2022-10" db="EMBL/GenBank/DDBJ databases">
        <title>Aestuariibacter sp. AA17 isolated from Montipora capitata coral fragment.</title>
        <authorList>
            <person name="Emsley S.A."/>
            <person name="Pfannmuller K.M."/>
            <person name="Loughran R.M."/>
            <person name="Shlafstein M."/>
            <person name="Papke E."/>
            <person name="Saw J.H."/>
            <person name="Ushijima B."/>
            <person name="Videau P."/>
        </authorList>
    </citation>
    <scope>NUCLEOTIDE SEQUENCE [LARGE SCALE GENOMIC DNA]</scope>
    <source>
        <strain evidence="1 2">AA17</strain>
    </source>
</reference>
<name>A0ABT3AAE7_9ALTE</name>
<accession>A0ABT3AAE7</accession>
<dbReference type="EMBL" id="JAOWKX010000006">
    <property type="protein sequence ID" value="MCV2885560.1"/>
    <property type="molecule type" value="Genomic_DNA"/>
</dbReference>
<dbReference type="Gene3D" id="3.50.50.60">
    <property type="entry name" value="FAD/NAD(P)-binding domain"/>
    <property type="match status" value="1"/>
</dbReference>
<dbReference type="RefSeq" id="WP_263712846.1">
    <property type="nucleotide sequence ID" value="NZ_JAOWKX010000006.1"/>
</dbReference>
<dbReference type="PANTHER" id="PTHR16128">
    <property type="entry name" value="FAD/NAD(P)-BINDING OXIDOREDUCTASE FAMILY PROTEIN"/>
    <property type="match status" value="1"/>
</dbReference>
<dbReference type="Proteomes" id="UP001652504">
    <property type="component" value="Unassembled WGS sequence"/>
</dbReference>
<protein>
    <submittedName>
        <fullName evidence="1">NAD(P)-binding protein</fullName>
    </submittedName>
</protein>
<dbReference type="Pfam" id="PF13450">
    <property type="entry name" value="NAD_binding_8"/>
    <property type="match status" value="1"/>
</dbReference>
<evidence type="ECO:0000313" key="1">
    <source>
        <dbReference type="EMBL" id="MCV2885560.1"/>
    </source>
</evidence>
<dbReference type="InterPro" id="IPR036188">
    <property type="entry name" value="FAD/NAD-bd_sf"/>
</dbReference>
<dbReference type="Gene3D" id="3.90.660.10">
    <property type="match status" value="1"/>
</dbReference>
<gene>
    <name evidence="1" type="ORF">OE749_12745</name>
</gene>
<comment type="caution">
    <text evidence="1">The sequence shown here is derived from an EMBL/GenBank/DDBJ whole genome shotgun (WGS) entry which is preliminary data.</text>
</comment>
<dbReference type="SUPFAM" id="SSF51905">
    <property type="entry name" value="FAD/NAD(P)-binding domain"/>
    <property type="match status" value="1"/>
</dbReference>
<organism evidence="1 2">
    <name type="scientific">Fluctibacter corallii</name>
    <dbReference type="NCBI Taxonomy" id="2984329"/>
    <lineage>
        <taxon>Bacteria</taxon>
        <taxon>Pseudomonadati</taxon>
        <taxon>Pseudomonadota</taxon>
        <taxon>Gammaproteobacteria</taxon>
        <taxon>Alteromonadales</taxon>
        <taxon>Alteromonadaceae</taxon>
        <taxon>Fluctibacter</taxon>
    </lineage>
</organism>
<proteinExistence type="predicted"/>
<evidence type="ECO:0000313" key="2">
    <source>
        <dbReference type="Proteomes" id="UP001652504"/>
    </source>
</evidence>
<keyword evidence="2" id="KW-1185">Reference proteome</keyword>
<sequence>MRIGIVGAGVTGCLLANKLTNSGADVTVLEKSRGTAGRACHKKTEWGSFDMGAPVIPAYNDAFLTFMERCVSDGVAVRWPDKAFTYNGELNAKNDDADEGKQPVTRYAFPRGVNDACQRWLQGSELKTQAKVAHFQRLPEGWLLWDEQEGSYGLFDSIVMTAPWPQTRLLLEDIPDADEFTGKTSQNWTSCWSVAMEIAQPINTHAKLIHVEQSDIQVVCLDTSKTLSRSPNIHQTWVVYFSHEFSDRHPQIDEDALLATAKQTLCDMFGVSALKVTSSYRHYWRFARPALGEAPIGIFQSKCNTVFAGGDWSFGASFQAAFQASNSLFESIIAQTTKEG</sequence>